<gene>
    <name evidence="1" type="ORF">SCHCODRAFT_113438</name>
</gene>
<accession>D8QHU2</accession>
<sequence>METTPPLTGTIQHTDASPATIGGAIASGGRRLPQVTLNIRDIVPPQVNPNDRSVRHCYIQPRLVYLLGYIMSPKKLYEGLQRSGKAEATMKATHDKYLAYIKKQCRITWGNGLTKGIWDGEEVWLFWMAESARKEDIYAVELEEVAGFRRLLGAGADPALILYKHPKQYIC</sequence>
<dbReference type="Proteomes" id="UP000007431">
    <property type="component" value="Unassembled WGS sequence"/>
</dbReference>
<dbReference type="AlphaFoldDB" id="D8QHU2"/>
<protein>
    <submittedName>
        <fullName evidence="1">Uncharacterized protein</fullName>
    </submittedName>
</protein>
<keyword evidence="2" id="KW-1185">Reference proteome</keyword>
<evidence type="ECO:0000313" key="2">
    <source>
        <dbReference type="Proteomes" id="UP000007431"/>
    </source>
</evidence>
<dbReference type="InParanoid" id="D8QHU2"/>
<proteinExistence type="predicted"/>
<dbReference type="EMBL" id="GL377312">
    <property type="protein sequence ID" value="EFI92986.1"/>
    <property type="molecule type" value="Genomic_DNA"/>
</dbReference>
<name>D8QHU2_SCHCM</name>
<dbReference type="HOGENOM" id="CLU_132227_0_0_1"/>
<feature type="non-terminal residue" evidence="1">
    <location>
        <position position="171"/>
    </location>
</feature>
<reference evidence="1 2" key="1">
    <citation type="journal article" date="2010" name="Nat. Biotechnol.">
        <title>Genome sequence of the model mushroom Schizophyllum commune.</title>
        <authorList>
            <person name="Ohm R.A."/>
            <person name="de Jong J.F."/>
            <person name="Lugones L.G."/>
            <person name="Aerts A."/>
            <person name="Kothe E."/>
            <person name="Stajich J.E."/>
            <person name="de Vries R.P."/>
            <person name="Record E."/>
            <person name="Levasseur A."/>
            <person name="Baker S.E."/>
            <person name="Bartholomew K.A."/>
            <person name="Coutinho P.M."/>
            <person name="Erdmann S."/>
            <person name="Fowler T.J."/>
            <person name="Gathman A.C."/>
            <person name="Lombard V."/>
            <person name="Henrissat B."/>
            <person name="Knabe N."/>
            <person name="Kuees U."/>
            <person name="Lilly W.W."/>
            <person name="Lindquist E."/>
            <person name="Lucas S."/>
            <person name="Magnuson J.K."/>
            <person name="Piumi F."/>
            <person name="Raudaskoski M."/>
            <person name="Salamov A."/>
            <person name="Schmutz J."/>
            <person name="Schwarze F.W.M.R."/>
            <person name="vanKuyk P.A."/>
            <person name="Horton J.S."/>
            <person name="Grigoriev I.V."/>
            <person name="Woesten H.A.B."/>
        </authorList>
    </citation>
    <scope>NUCLEOTIDE SEQUENCE [LARGE SCALE GENOMIC DNA]</scope>
    <source>
        <strain evidence="2">H4-8 / FGSC 9210</strain>
    </source>
</reference>
<evidence type="ECO:0000313" key="1">
    <source>
        <dbReference type="EMBL" id="EFI92986.1"/>
    </source>
</evidence>
<dbReference type="VEuPathDB" id="FungiDB:SCHCODRAFT_02641321"/>
<organism evidence="2">
    <name type="scientific">Schizophyllum commune (strain H4-8 / FGSC 9210)</name>
    <name type="common">Split gill fungus</name>
    <dbReference type="NCBI Taxonomy" id="578458"/>
    <lineage>
        <taxon>Eukaryota</taxon>
        <taxon>Fungi</taxon>
        <taxon>Dikarya</taxon>
        <taxon>Basidiomycota</taxon>
        <taxon>Agaricomycotina</taxon>
        <taxon>Agaricomycetes</taxon>
        <taxon>Agaricomycetidae</taxon>
        <taxon>Agaricales</taxon>
        <taxon>Schizophyllaceae</taxon>
        <taxon>Schizophyllum</taxon>
    </lineage>
</organism>